<dbReference type="STRING" id="210143.A0A1R3K7J9"/>
<keyword evidence="4" id="KW-1185">Reference proteome</keyword>
<organism evidence="3 4">
    <name type="scientific">Corchorus capsularis</name>
    <name type="common">Jute</name>
    <dbReference type="NCBI Taxonomy" id="210143"/>
    <lineage>
        <taxon>Eukaryota</taxon>
        <taxon>Viridiplantae</taxon>
        <taxon>Streptophyta</taxon>
        <taxon>Embryophyta</taxon>
        <taxon>Tracheophyta</taxon>
        <taxon>Spermatophyta</taxon>
        <taxon>Magnoliopsida</taxon>
        <taxon>eudicotyledons</taxon>
        <taxon>Gunneridae</taxon>
        <taxon>Pentapetalae</taxon>
        <taxon>rosids</taxon>
        <taxon>malvids</taxon>
        <taxon>Malvales</taxon>
        <taxon>Malvaceae</taxon>
        <taxon>Grewioideae</taxon>
        <taxon>Apeibeae</taxon>
        <taxon>Corchorus</taxon>
    </lineage>
</organism>
<dbReference type="Proteomes" id="UP000188268">
    <property type="component" value="Unassembled WGS sequence"/>
</dbReference>
<keyword evidence="1" id="KW-0234">DNA repair</keyword>
<sequence>MDFKSSSKGRIAKEQTRLIDFAQQQGVALKIEQDTRGARELIGNFHVPPTIGFSDLWILPPLGVKEGETQGTLEVHENGFRYSTIRSDKRVDITFGNIKHAILQTA</sequence>
<keyword evidence="1" id="KW-0539">Nucleus</keyword>
<dbReference type="Gene3D" id="2.30.29.150">
    <property type="match status" value="1"/>
</dbReference>
<dbReference type="GO" id="GO:0035101">
    <property type="term" value="C:FACT complex"/>
    <property type="evidence" value="ECO:0007669"/>
    <property type="project" value="UniProtKB-UniRule"/>
</dbReference>
<keyword evidence="1" id="KW-0227">DNA damage</keyword>
<keyword evidence="1" id="KW-0235">DNA replication</keyword>
<gene>
    <name evidence="3" type="ORF">CCACVL1_02597</name>
</gene>
<dbReference type="GO" id="GO:0006281">
    <property type="term" value="P:DNA repair"/>
    <property type="evidence" value="ECO:0007669"/>
    <property type="project" value="UniProtKB-UniRule"/>
</dbReference>
<dbReference type="InterPro" id="IPR056595">
    <property type="entry name" value="Fact-SPT16_PH"/>
</dbReference>
<feature type="domain" description="FACT complex subunit SPT16 PH-like" evidence="2">
    <location>
        <begin position="53"/>
        <end position="105"/>
    </location>
</feature>
<reference evidence="3 4" key="1">
    <citation type="submission" date="2013-09" db="EMBL/GenBank/DDBJ databases">
        <title>Corchorus capsularis genome sequencing.</title>
        <authorList>
            <person name="Alam M."/>
            <person name="Haque M.S."/>
            <person name="Islam M.S."/>
            <person name="Emdad E.M."/>
            <person name="Islam M.M."/>
            <person name="Ahmed B."/>
            <person name="Halim A."/>
            <person name="Hossen Q.M.M."/>
            <person name="Hossain M.Z."/>
            <person name="Ahmed R."/>
            <person name="Khan M.M."/>
            <person name="Islam R."/>
            <person name="Rashid M.M."/>
            <person name="Khan S.A."/>
            <person name="Rahman M.S."/>
            <person name="Alam M."/>
        </authorList>
    </citation>
    <scope>NUCLEOTIDE SEQUENCE [LARGE SCALE GENOMIC DNA]</scope>
    <source>
        <strain evidence="4">cv. CVL-1</strain>
        <tissue evidence="3">Whole seedling</tissue>
    </source>
</reference>
<dbReference type="GO" id="GO:0031491">
    <property type="term" value="F:nucleosome binding"/>
    <property type="evidence" value="ECO:0007669"/>
    <property type="project" value="TreeGrafter"/>
</dbReference>
<dbReference type="PANTHER" id="PTHR13980:SF18">
    <property type="entry name" value="FACT COMPLEX SUBUNIT SPT16"/>
    <property type="match status" value="1"/>
</dbReference>
<evidence type="ECO:0000313" key="3">
    <source>
        <dbReference type="EMBL" id="OMP03070.1"/>
    </source>
</evidence>
<comment type="subunit">
    <text evidence="1">Component of the FACT complex.</text>
</comment>
<accession>A0A1R3K7J9</accession>
<keyword evidence="1" id="KW-0805">Transcription regulation</keyword>
<evidence type="ECO:0000259" key="2">
    <source>
        <dbReference type="Pfam" id="PF24824"/>
    </source>
</evidence>
<dbReference type="PANTHER" id="PTHR13980">
    <property type="entry name" value="CDC68 RELATED"/>
    <property type="match status" value="1"/>
</dbReference>
<comment type="caution">
    <text evidence="3">The sequence shown here is derived from an EMBL/GenBank/DDBJ whole genome shotgun (WGS) entry which is preliminary data.</text>
</comment>
<evidence type="ECO:0000256" key="1">
    <source>
        <dbReference type="RuleBase" id="RU367052"/>
    </source>
</evidence>
<dbReference type="Gramene" id="OMP03070">
    <property type="protein sequence ID" value="OMP03070"/>
    <property type="gene ID" value="CCACVL1_02597"/>
</dbReference>
<dbReference type="EMBL" id="AWWV01006136">
    <property type="protein sequence ID" value="OMP03070.1"/>
    <property type="molecule type" value="Genomic_DNA"/>
</dbReference>
<keyword evidence="1" id="KW-0158">Chromosome</keyword>
<comment type="function">
    <text evidence="1">Component of the FACT complex, a general chromatin factor that acts to reorganize nucleosomes. The FACT complex is involved in multiple processes that require DNA as a template such as mRNA elongation, DNA replication and DNA repair. During transcription elongation the FACT complex acts as a histone chaperone that both destabilizes and restores nucleosomal structure. It facilitates the passage of RNA polymerase II and transcription by promoting the dissociation of one histone H2A-H2B dimer from the nucleosome, then subsequently promotes the reestablishment of the nucleosome following the passage of RNA polymerase II.</text>
</comment>
<proteinExistence type="inferred from homology"/>
<dbReference type="InterPro" id="IPR040258">
    <property type="entry name" value="Spt16"/>
</dbReference>
<dbReference type="Pfam" id="PF24824">
    <property type="entry name" value="PH_SPT16"/>
    <property type="match status" value="1"/>
</dbReference>
<comment type="subcellular location">
    <subcellularLocation>
        <location evidence="1">Nucleus</location>
    </subcellularLocation>
    <subcellularLocation>
        <location evidence="1">Chromosome</location>
    </subcellularLocation>
</comment>
<evidence type="ECO:0000313" key="4">
    <source>
        <dbReference type="Proteomes" id="UP000188268"/>
    </source>
</evidence>
<dbReference type="GO" id="GO:0006260">
    <property type="term" value="P:DNA replication"/>
    <property type="evidence" value="ECO:0007669"/>
    <property type="project" value="UniProtKB-KW"/>
</dbReference>
<protein>
    <recommendedName>
        <fullName evidence="1">FACT complex subunit</fullName>
    </recommendedName>
</protein>
<comment type="similarity">
    <text evidence="1">Belongs to the peptidase M24 family. SPT16 subfamily.</text>
</comment>
<keyword evidence="1" id="KW-0804">Transcription</keyword>
<name>A0A1R3K7J9_COCAP</name>
<dbReference type="OrthoDB" id="10251642at2759"/>
<dbReference type="AlphaFoldDB" id="A0A1R3K7J9"/>
<dbReference type="GO" id="GO:0006368">
    <property type="term" value="P:transcription elongation by RNA polymerase II"/>
    <property type="evidence" value="ECO:0007669"/>
    <property type="project" value="TreeGrafter"/>
</dbReference>